<evidence type="ECO:0000313" key="3">
    <source>
        <dbReference type="Proteomes" id="UP000469215"/>
    </source>
</evidence>
<feature type="transmembrane region" description="Helical" evidence="1">
    <location>
        <begin position="61"/>
        <end position="84"/>
    </location>
</feature>
<keyword evidence="1" id="KW-1133">Transmembrane helix</keyword>
<keyword evidence="1" id="KW-0472">Membrane</keyword>
<dbReference type="RefSeq" id="WP_160953943.1">
    <property type="nucleotide sequence ID" value="NZ_WWEQ01000058.1"/>
</dbReference>
<name>A0A6N9H920_9MICO</name>
<gene>
    <name evidence="2" type="ORF">GSY69_11275</name>
</gene>
<dbReference type="Pfam" id="PF20447">
    <property type="entry name" value="DUF6704"/>
    <property type="match status" value="1"/>
</dbReference>
<evidence type="ECO:0000256" key="1">
    <source>
        <dbReference type="SAM" id="Phobius"/>
    </source>
</evidence>
<keyword evidence="1" id="KW-0812">Transmembrane</keyword>
<reference evidence="2 3" key="1">
    <citation type="submission" date="2020-01" db="EMBL/GenBank/DDBJ databases">
        <authorList>
            <person name="Deng T."/>
        </authorList>
    </citation>
    <scope>NUCLEOTIDE SEQUENCE [LARGE SCALE GENOMIC DNA]</scope>
    <source>
        <strain evidence="2 3">5221</strain>
    </source>
</reference>
<organism evidence="2 3">
    <name type="scientific">Brevibacterium rongguiense</name>
    <dbReference type="NCBI Taxonomy" id="2695267"/>
    <lineage>
        <taxon>Bacteria</taxon>
        <taxon>Bacillati</taxon>
        <taxon>Actinomycetota</taxon>
        <taxon>Actinomycetes</taxon>
        <taxon>Micrococcales</taxon>
        <taxon>Brevibacteriaceae</taxon>
        <taxon>Brevibacterium</taxon>
    </lineage>
</organism>
<feature type="transmembrane region" description="Helical" evidence="1">
    <location>
        <begin position="32"/>
        <end position="55"/>
    </location>
</feature>
<dbReference type="NCBIfam" id="NF041681">
    <property type="entry name" value="HGxxPAAW"/>
    <property type="match status" value="1"/>
</dbReference>
<proteinExistence type="predicted"/>
<dbReference type="Proteomes" id="UP000469215">
    <property type="component" value="Unassembled WGS sequence"/>
</dbReference>
<comment type="caution">
    <text evidence="2">The sequence shown here is derived from an EMBL/GenBank/DDBJ whole genome shotgun (WGS) entry which is preliminary data.</text>
</comment>
<evidence type="ECO:0000313" key="2">
    <source>
        <dbReference type="EMBL" id="MYM20529.1"/>
    </source>
</evidence>
<accession>A0A6N9H920</accession>
<sequence>MSALVARNGAPDLDKSTIDYEAIQDPGHGHSIAGWTGSGLVFLGVIIGTIGNVLFSWPMFFVGAGIVVLGPIAFLILNACGLGAKPHHNHLPPR</sequence>
<dbReference type="AlphaFoldDB" id="A0A6N9H920"/>
<dbReference type="EMBL" id="WWEQ01000058">
    <property type="protein sequence ID" value="MYM20529.1"/>
    <property type="molecule type" value="Genomic_DNA"/>
</dbReference>
<protein>
    <submittedName>
        <fullName evidence="2">Uncharacterized protein</fullName>
    </submittedName>
</protein>
<keyword evidence="3" id="KW-1185">Reference proteome</keyword>
<dbReference type="InterPro" id="IPR046550">
    <property type="entry name" value="DUF6704"/>
</dbReference>